<keyword evidence="3" id="KW-1185">Reference proteome</keyword>
<reference evidence="2 3" key="1">
    <citation type="submission" date="2018-11" db="EMBL/GenBank/DDBJ databases">
        <title>Sequencing the genomes of 1000 actinobacteria strains.</title>
        <authorList>
            <person name="Klenk H.-P."/>
        </authorList>
    </citation>
    <scope>NUCLEOTIDE SEQUENCE [LARGE SCALE GENOMIC DNA]</scope>
    <source>
        <strain evidence="2 3">DSM 13521</strain>
    </source>
</reference>
<protein>
    <submittedName>
        <fullName evidence="2">Alpha-beta hydrolase superfamily lysophospholipase</fullName>
    </submittedName>
</protein>
<dbReference type="SUPFAM" id="SSF53474">
    <property type="entry name" value="alpha/beta-Hydrolases"/>
    <property type="match status" value="1"/>
</dbReference>
<dbReference type="AlphaFoldDB" id="A0A3N2D9B8"/>
<organism evidence="2 3">
    <name type="scientific">Salana multivorans</name>
    <dbReference type="NCBI Taxonomy" id="120377"/>
    <lineage>
        <taxon>Bacteria</taxon>
        <taxon>Bacillati</taxon>
        <taxon>Actinomycetota</taxon>
        <taxon>Actinomycetes</taxon>
        <taxon>Micrococcales</taxon>
        <taxon>Beutenbergiaceae</taxon>
        <taxon>Salana</taxon>
    </lineage>
</organism>
<evidence type="ECO:0000313" key="2">
    <source>
        <dbReference type="EMBL" id="ROR96282.1"/>
    </source>
</evidence>
<keyword evidence="2" id="KW-0378">Hydrolase</keyword>
<evidence type="ECO:0000313" key="3">
    <source>
        <dbReference type="Proteomes" id="UP000275356"/>
    </source>
</evidence>
<name>A0A3N2D9B8_9MICO</name>
<gene>
    <name evidence="2" type="ORF">EDD28_0864</name>
</gene>
<dbReference type="GO" id="GO:0016787">
    <property type="term" value="F:hydrolase activity"/>
    <property type="evidence" value="ECO:0007669"/>
    <property type="project" value="UniProtKB-KW"/>
</dbReference>
<dbReference type="InterPro" id="IPR029058">
    <property type="entry name" value="AB_hydrolase_fold"/>
</dbReference>
<comment type="caution">
    <text evidence="2">The sequence shown here is derived from an EMBL/GenBank/DDBJ whole genome shotgun (WGS) entry which is preliminary data.</text>
</comment>
<dbReference type="EMBL" id="RKHQ01000001">
    <property type="protein sequence ID" value="ROR96282.1"/>
    <property type="molecule type" value="Genomic_DNA"/>
</dbReference>
<dbReference type="Pfam" id="PF12146">
    <property type="entry name" value="Hydrolase_4"/>
    <property type="match status" value="1"/>
</dbReference>
<dbReference type="InterPro" id="IPR022742">
    <property type="entry name" value="Hydrolase_4"/>
</dbReference>
<dbReference type="OrthoDB" id="9801217at2"/>
<dbReference type="Gene3D" id="3.40.50.1820">
    <property type="entry name" value="alpha/beta hydrolase"/>
    <property type="match status" value="1"/>
</dbReference>
<proteinExistence type="predicted"/>
<feature type="domain" description="Serine aminopeptidase S33" evidence="1">
    <location>
        <begin position="55"/>
        <end position="256"/>
    </location>
</feature>
<evidence type="ECO:0000259" key="1">
    <source>
        <dbReference type="Pfam" id="PF12146"/>
    </source>
</evidence>
<accession>A0A3N2D9B8</accession>
<sequence>MTDAQRATADWHPDVLGGEVAARSIPLTPDRAAAESPGAAPLTATLVRMAPPRHRRAYLYLHGFSDYFFQTDWARRLGERTRGDFYAIDLRRYGRSLGPDQLAGDVRDLAEYDEELLAAIDLVRADGHDQVLLVAHSTGGLIAPLFLSRHRRAVDGLVLNSPWFDINDSGLMRLVSGPLARAHALRDPRRIVSELGPGYTETIHASRGGEFDFDLAWKPFEGFPVRAGWLAAIRRGQHQLARGLHLGLPILMCTSSRSGGTNGRAPRPGDHDASDTVLDVRHMWRAVPTLGRDVVLRTVPGGRHDLALSAGPARDDYLHAVVDWVEQRFGIEDDDGPADDPEERRAR</sequence>
<dbReference type="Proteomes" id="UP000275356">
    <property type="component" value="Unassembled WGS sequence"/>
</dbReference>
<dbReference type="RefSeq" id="WP_123738485.1">
    <property type="nucleotide sequence ID" value="NZ_RKHQ01000001.1"/>
</dbReference>